<dbReference type="InterPro" id="IPR046867">
    <property type="entry name" value="AldOxase/xan_DH_MoCoBD2"/>
</dbReference>
<dbReference type="STRING" id="407234.SAMN05421795_10782"/>
<dbReference type="Gene3D" id="3.30.365.10">
    <property type="entry name" value="Aldehyde oxidase/xanthine dehydrogenase, molybdopterin binding domain"/>
    <property type="match status" value="4"/>
</dbReference>
<dbReference type="AlphaFoldDB" id="A0A1N7MGJ5"/>
<dbReference type="PIRSF" id="PIRSF036389">
    <property type="entry name" value="IOR_B"/>
    <property type="match status" value="1"/>
</dbReference>
<accession>A0A1N7MGJ5</accession>
<evidence type="ECO:0000313" key="3">
    <source>
        <dbReference type="Proteomes" id="UP000186098"/>
    </source>
</evidence>
<dbReference type="GO" id="GO:0016491">
    <property type="term" value="F:oxidoreductase activity"/>
    <property type="evidence" value="ECO:0007669"/>
    <property type="project" value="InterPro"/>
</dbReference>
<dbReference type="InterPro" id="IPR052516">
    <property type="entry name" value="N-heterocyclic_Hydroxylase"/>
</dbReference>
<dbReference type="Pfam" id="PF02738">
    <property type="entry name" value="MoCoBD_1"/>
    <property type="match status" value="1"/>
</dbReference>
<dbReference type="Pfam" id="PF20256">
    <property type="entry name" value="MoCoBD_2"/>
    <property type="match status" value="1"/>
</dbReference>
<dbReference type="InterPro" id="IPR012368">
    <property type="entry name" value="OxRdtase_Mopterin-bd_su_IorB"/>
</dbReference>
<reference evidence="3" key="1">
    <citation type="submission" date="2017-01" db="EMBL/GenBank/DDBJ databases">
        <authorList>
            <person name="Varghese N."/>
            <person name="Submissions S."/>
        </authorList>
    </citation>
    <scope>NUCLEOTIDE SEQUENCE [LARGE SCALE GENOMIC DNA]</scope>
    <source>
        <strain evidence="3">DSM 18714</strain>
    </source>
</reference>
<dbReference type="InterPro" id="IPR008274">
    <property type="entry name" value="AldOxase/xan_DH_MoCoBD1"/>
</dbReference>
<dbReference type="Proteomes" id="UP000186098">
    <property type="component" value="Unassembled WGS sequence"/>
</dbReference>
<dbReference type="RefSeq" id="WP_235816302.1">
    <property type="nucleotide sequence ID" value="NZ_FTOM01000007.1"/>
</dbReference>
<protein>
    <submittedName>
        <fullName evidence="2">Isoquinoline 1-oxidoreductase, beta subunit</fullName>
    </submittedName>
</protein>
<organism evidence="2 3">
    <name type="scientific">Phaeovulum vinaykumarii</name>
    <dbReference type="NCBI Taxonomy" id="407234"/>
    <lineage>
        <taxon>Bacteria</taxon>
        <taxon>Pseudomonadati</taxon>
        <taxon>Pseudomonadota</taxon>
        <taxon>Alphaproteobacteria</taxon>
        <taxon>Rhodobacterales</taxon>
        <taxon>Paracoccaceae</taxon>
        <taxon>Phaeovulum</taxon>
    </lineage>
</organism>
<dbReference type="SUPFAM" id="SSF56003">
    <property type="entry name" value="Molybdenum cofactor-binding domain"/>
    <property type="match status" value="2"/>
</dbReference>
<dbReference type="PANTHER" id="PTHR47495">
    <property type="entry name" value="ALDEHYDE DEHYDROGENASE"/>
    <property type="match status" value="1"/>
</dbReference>
<dbReference type="InterPro" id="IPR000674">
    <property type="entry name" value="Ald_Oxase/Xan_DH_a/b"/>
</dbReference>
<sequence>MNGRKIWRRARRMGRRAFLVGSVLTGAGVAFGVHTAARRLPNPLRGDGVMNPWLVIGPDGPVVVVPRAEMGQGVTTTLAALVAEELDADWDAIRVIHGPPAAAYFNRVILRPALPFAEYRTSALVEALGTATEVLPKAMGMQITGGSTSTVDGFTPMRAAGATAREALKAAAAERLSLPVADLKTVSGHVVAPDGRRLAYADLAPDAAGRDMGRIALRPAADWRLLGRALPRKDMAAKVTGAAVYGLDIRLEGMRFATLARPPVCGGTLARHDAKAAQAVPGVERVLPLGGGIAVVARNSWAALKGLEAAAPEWETPADAPDTDAIHEGLARAISGGLANSRLVSRGGEPPADTPVLEYRLPPLAHATMEPMNATALFQGGRLHLWAGCQTPEIARHAAARVLGIAPDLVALEVPFLGGGFGRRLETDFVTLAAELAGQMPGVPVQLFFSREEDMTHDFYRPPLLARARIWTDAQGGPGLHLDLATQSVTRSAGRRMTGLPSTGPDKIGVEGAFDQPYALPNLRVRGHLADLPLPVGFWRSVGHSANSFVLESALDELAHLSGRDPFEMRHALIAPEDPSAARVLARAAQNAGWGQDGRALGIAFCHSYGTTVAEVIEVTQTEHGIRIPRAWVVCDPGQALDPGIIAAQMEGGLIFGLSAAIRGQITLTAGAVDQLNFPDFDGLRINECPQIFVDIQPSGRDPGGVGEPAVPPAAPALANALFALTGRRARSLPLQDMFDFA</sequence>
<feature type="domain" description="Aldehyde oxidase/xanthine dehydrogenase a/b hammerhead" evidence="1">
    <location>
        <begin position="240"/>
        <end position="318"/>
    </location>
</feature>
<evidence type="ECO:0000313" key="2">
    <source>
        <dbReference type="EMBL" id="SIS85069.1"/>
    </source>
</evidence>
<proteinExistence type="predicted"/>
<dbReference type="InterPro" id="IPR037165">
    <property type="entry name" value="AldOxase/xan_DH_Mopterin-bd_sf"/>
</dbReference>
<dbReference type="EMBL" id="FTOM01000007">
    <property type="protein sequence ID" value="SIS85069.1"/>
    <property type="molecule type" value="Genomic_DNA"/>
</dbReference>
<dbReference type="Gene3D" id="3.90.1170.50">
    <property type="entry name" value="Aldehyde oxidase/xanthine dehydrogenase, a/b hammerhead"/>
    <property type="match status" value="1"/>
</dbReference>
<name>A0A1N7MGJ5_9RHOB</name>
<dbReference type="SMART" id="SM01008">
    <property type="entry name" value="Ald_Xan_dh_C"/>
    <property type="match status" value="1"/>
</dbReference>
<evidence type="ECO:0000259" key="1">
    <source>
        <dbReference type="SMART" id="SM01008"/>
    </source>
</evidence>
<keyword evidence="3" id="KW-1185">Reference proteome</keyword>
<gene>
    <name evidence="2" type="ORF">SAMN05421795_10782</name>
</gene>
<dbReference type="PANTHER" id="PTHR47495:SF2">
    <property type="entry name" value="ALDEHYDE DEHYDROGENASE"/>
    <property type="match status" value="1"/>
</dbReference>